<dbReference type="Pfam" id="PF00196">
    <property type="entry name" value="GerE"/>
    <property type="match status" value="1"/>
</dbReference>
<dbReference type="PRINTS" id="PR00038">
    <property type="entry name" value="HTHLUXR"/>
</dbReference>
<proteinExistence type="predicted"/>
<dbReference type="SMART" id="SM00421">
    <property type="entry name" value="HTH_LUXR"/>
    <property type="match status" value="1"/>
</dbReference>
<dbReference type="PROSITE" id="PS50043">
    <property type="entry name" value="HTH_LUXR_2"/>
    <property type="match status" value="1"/>
</dbReference>
<dbReference type="CDD" id="cd06170">
    <property type="entry name" value="LuxR_C_like"/>
    <property type="match status" value="1"/>
</dbReference>
<dbReference type="GO" id="GO:0006355">
    <property type="term" value="P:regulation of DNA-templated transcription"/>
    <property type="evidence" value="ECO:0007669"/>
    <property type="project" value="InterPro"/>
</dbReference>
<dbReference type="InterPro" id="IPR000792">
    <property type="entry name" value="Tscrpt_reg_LuxR_C"/>
</dbReference>
<dbReference type="OrthoDB" id="3178131at2"/>
<dbReference type="GO" id="GO:0005737">
    <property type="term" value="C:cytoplasm"/>
    <property type="evidence" value="ECO:0007669"/>
    <property type="project" value="TreeGrafter"/>
</dbReference>
<evidence type="ECO:0000313" key="5">
    <source>
        <dbReference type="Proteomes" id="UP000528608"/>
    </source>
</evidence>
<keyword evidence="2" id="KW-0067">ATP-binding</keyword>
<keyword evidence="4" id="KW-0238">DNA-binding</keyword>
<dbReference type="RefSeq" id="WP_146045445.1">
    <property type="nucleotide sequence ID" value="NZ_JACHJF010000014.1"/>
</dbReference>
<dbReference type="Pfam" id="PF13191">
    <property type="entry name" value="AAA_16"/>
    <property type="match status" value="1"/>
</dbReference>
<dbReference type="PANTHER" id="PTHR16305:SF35">
    <property type="entry name" value="TRANSCRIPTIONAL ACTIVATOR DOMAIN"/>
    <property type="match status" value="1"/>
</dbReference>
<organism evidence="4 5">
    <name type="scientific">Streptomyces eurocidicus</name>
    <name type="common">Streptoverticillium eurocidicus</name>
    <dbReference type="NCBI Taxonomy" id="66423"/>
    <lineage>
        <taxon>Bacteria</taxon>
        <taxon>Bacillati</taxon>
        <taxon>Actinomycetota</taxon>
        <taxon>Actinomycetes</taxon>
        <taxon>Kitasatosporales</taxon>
        <taxon>Streptomycetaceae</taxon>
        <taxon>Streptomyces</taxon>
    </lineage>
</organism>
<dbReference type="InterPro" id="IPR027417">
    <property type="entry name" value="P-loop_NTPase"/>
</dbReference>
<dbReference type="Gene3D" id="1.25.40.10">
    <property type="entry name" value="Tetratricopeptide repeat domain"/>
    <property type="match status" value="1"/>
</dbReference>
<dbReference type="PROSITE" id="PS00622">
    <property type="entry name" value="HTH_LUXR_1"/>
    <property type="match status" value="1"/>
</dbReference>
<dbReference type="GO" id="GO:0004016">
    <property type="term" value="F:adenylate cyclase activity"/>
    <property type="evidence" value="ECO:0007669"/>
    <property type="project" value="TreeGrafter"/>
</dbReference>
<comment type="caution">
    <text evidence="4">The sequence shown here is derived from an EMBL/GenBank/DDBJ whole genome shotgun (WGS) entry which is preliminary data.</text>
</comment>
<name>A0A7W8BDQ2_STREU</name>
<dbReference type="PANTHER" id="PTHR16305">
    <property type="entry name" value="TESTICULAR SOLUBLE ADENYLYL CYCLASE"/>
    <property type="match status" value="1"/>
</dbReference>
<feature type="domain" description="HTH luxR-type" evidence="3">
    <location>
        <begin position="844"/>
        <end position="905"/>
    </location>
</feature>
<dbReference type="InterPro" id="IPR011990">
    <property type="entry name" value="TPR-like_helical_dom_sf"/>
</dbReference>
<dbReference type="Gene3D" id="1.10.10.10">
    <property type="entry name" value="Winged helix-like DNA-binding domain superfamily/Winged helix DNA-binding domain"/>
    <property type="match status" value="1"/>
</dbReference>
<sequence length="905" mass="96544">MSLQMILVNREKELGLLAAALTECAAGRSRTVVVEGGVGCGKSELLDTFAEYAAARGAVVLRAGGPRATDARPFALPHRLADRTGHDGPGPARPPTEHDFLATLATLHRTAATPPVVVCVDDARDGGIRSPHHLLRLAGRLRPARLLLVLTDGLHLPHQDPSSEPELPHRSDILYIRLGPLTEQGTAELLAAHGGDPHDAVLVARLHSVAAGNPRLLRALLEECPVTGAGPADACGEPLVGGRYGQALLACLHRGGATALEIGHALAVLGDEGRPDLLARMLDRPAASLDRNLRALRAAGVLDGTRFRHRSAAATVEAGMAPARRTALHRRAAAVLHTDGAGSPAIARHLLAARCAVEPWELTALRDAAEDALGEDDAEFAVDCLELAHESDPDASRRIEIGMRLALVMWRTDPAAAECRHLPGLLAAMRAGALSSDGLAMLGRLLVAHGRVEDALEVAARRGPGAPDASPERGIHPYVSSARARHDVPAVVSPGEGRATVPAVSGVPAGERVPGVRLLQGSAGSLPPGGGGADRAASAESFLKVATLTDATLGPVCGALKALLHADRVEEAAAWCARSLDESVRRDIPGWQAVFATVQGLIALRQGRLEDAITSVERALAVVPGRAGGVMGCGTTAILATAYTELGRYDDAARQIDRPVPETWRTSVHWLDRLRARGLFHLATDRPRAALADFLETGRLAGRWGIDHPVLVSWRTEAAECRLRVGEHVQAAELLSPQSSADFPGNARVRGITLRLEAALAPLSRRPELLRMSIEDLHFAHDRLEAAKALADLRDAYQELGDPLRAELARRRAWHIARECGAEPLCRRVAPGRRAEPVPREPAVPEPAVGLTRAEHRVASLAAYGRTNREISEQLYITVSTVEQHLTRVYRKLRITRRHQLPMDL</sequence>
<dbReference type="Proteomes" id="UP000528608">
    <property type="component" value="Unassembled WGS sequence"/>
</dbReference>
<evidence type="ECO:0000256" key="2">
    <source>
        <dbReference type="ARBA" id="ARBA00022840"/>
    </source>
</evidence>
<dbReference type="GO" id="GO:0003677">
    <property type="term" value="F:DNA binding"/>
    <property type="evidence" value="ECO:0007669"/>
    <property type="project" value="UniProtKB-KW"/>
</dbReference>
<gene>
    <name evidence="4" type="ORF">FHS36_004372</name>
</gene>
<dbReference type="SUPFAM" id="SSF46894">
    <property type="entry name" value="C-terminal effector domain of the bipartite response regulators"/>
    <property type="match status" value="1"/>
</dbReference>
<protein>
    <submittedName>
        <fullName evidence="4">DNA-binding CsgD family transcriptional regulator</fullName>
    </submittedName>
</protein>
<dbReference type="AlphaFoldDB" id="A0A7W8BDQ2"/>
<dbReference type="GO" id="GO:0005524">
    <property type="term" value="F:ATP binding"/>
    <property type="evidence" value="ECO:0007669"/>
    <property type="project" value="UniProtKB-KW"/>
</dbReference>
<dbReference type="EMBL" id="JACHJF010000014">
    <property type="protein sequence ID" value="MBB5120923.1"/>
    <property type="molecule type" value="Genomic_DNA"/>
</dbReference>
<reference evidence="4 5" key="1">
    <citation type="submission" date="2020-08" db="EMBL/GenBank/DDBJ databases">
        <title>Genomic Encyclopedia of Type Strains, Phase III (KMG-III): the genomes of soil and plant-associated and newly described type strains.</title>
        <authorList>
            <person name="Whitman W."/>
        </authorList>
    </citation>
    <scope>NUCLEOTIDE SEQUENCE [LARGE SCALE GENOMIC DNA]</scope>
    <source>
        <strain evidence="4 5">CECT 3259</strain>
    </source>
</reference>
<dbReference type="InterPro" id="IPR036388">
    <property type="entry name" value="WH-like_DNA-bd_sf"/>
</dbReference>
<dbReference type="SUPFAM" id="SSF48452">
    <property type="entry name" value="TPR-like"/>
    <property type="match status" value="1"/>
</dbReference>
<evidence type="ECO:0000313" key="4">
    <source>
        <dbReference type="EMBL" id="MBB5120923.1"/>
    </source>
</evidence>
<dbReference type="SUPFAM" id="SSF52540">
    <property type="entry name" value="P-loop containing nucleoside triphosphate hydrolases"/>
    <property type="match status" value="1"/>
</dbReference>
<keyword evidence="1" id="KW-0547">Nucleotide-binding</keyword>
<evidence type="ECO:0000256" key="1">
    <source>
        <dbReference type="ARBA" id="ARBA00022741"/>
    </source>
</evidence>
<dbReference type="InterPro" id="IPR016032">
    <property type="entry name" value="Sig_transdc_resp-reg_C-effctor"/>
</dbReference>
<evidence type="ECO:0000259" key="3">
    <source>
        <dbReference type="PROSITE" id="PS50043"/>
    </source>
</evidence>
<accession>A0A7W8BDQ2</accession>
<dbReference type="InterPro" id="IPR041664">
    <property type="entry name" value="AAA_16"/>
</dbReference>